<evidence type="ECO:0000256" key="9">
    <source>
        <dbReference type="SAM" id="Phobius"/>
    </source>
</evidence>
<keyword evidence="4" id="KW-0808">Transferase</keyword>
<dbReference type="Gene3D" id="3.30.565.10">
    <property type="entry name" value="Histidine kinase-like ATPase, C-terminal domain"/>
    <property type="match status" value="1"/>
</dbReference>
<evidence type="ECO:0000313" key="11">
    <source>
        <dbReference type="EMBL" id="MCW7504313.1"/>
    </source>
</evidence>
<evidence type="ECO:0000256" key="3">
    <source>
        <dbReference type="ARBA" id="ARBA00022553"/>
    </source>
</evidence>
<comment type="catalytic activity">
    <reaction evidence="1">
        <text>ATP + protein L-histidine = ADP + protein N-phospho-L-histidine.</text>
        <dbReference type="EC" id="2.7.13.3"/>
    </reaction>
</comment>
<dbReference type="InterPro" id="IPR003661">
    <property type="entry name" value="HisK_dim/P_dom"/>
</dbReference>
<dbReference type="InterPro" id="IPR036890">
    <property type="entry name" value="HATPase_C_sf"/>
</dbReference>
<keyword evidence="9" id="KW-0472">Membrane</keyword>
<comment type="caution">
    <text evidence="11">The sequence shown here is derived from an EMBL/GenBank/DDBJ whole genome shotgun (WGS) entry which is preliminary data.</text>
</comment>
<dbReference type="PROSITE" id="PS50109">
    <property type="entry name" value="HIS_KIN"/>
    <property type="match status" value="1"/>
</dbReference>
<evidence type="ECO:0000256" key="6">
    <source>
        <dbReference type="ARBA" id="ARBA00022777"/>
    </source>
</evidence>
<dbReference type="CDD" id="cd00082">
    <property type="entry name" value="HisKA"/>
    <property type="match status" value="1"/>
</dbReference>
<name>A0ABT3M7G3_9LEPT</name>
<keyword evidence="3" id="KW-0597">Phosphoprotein</keyword>
<dbReference type="RefSeq" id="WP_265358105.1">
    <property type="nucleotide sequence ID" value="NZ_JAMQPR010000001.1"/>
</dbReference>
<dbReference type="Proteomes" id="UP001208794">
    <property type="component" value="Unassembled WGS sequence"/>
</dbReference>
<evidence type="ECO:0000259" key="10">
    <source>
        <dbReference type="PROSITE" id="PS50109"/>
    </source>
</evidence>
<evidence type="ECO:0000256" key="2">
    <source>
        <dbReference type="ARBA" id="ARBA00012438"/>
    </source>
</evidence>
<dbReference type="InterPro" id="IPR005467">
    <property type="entry name" value="His_kinase_dom"/>
</dbReference>
<dbReference type="PANTHER" id="PTHR43065:SF10">
    <property type="entry name" value="PEROXIDE STRESS-ACTIVATED HISTIDINE KINASE MAK3"/>
    <property type="match status" value="1"/>
</dbReference>
<dbReference type="SMART" id="SM00387">
    <property type="entry name" value="HATPase_c"/>
    <property type="match status" value="1"/>
</dbReference>
<dbReference type="SUPFAM" id="SSF55874">
    <property type="entry name" value="ATPase domain of HSP90 chaperone/DNA topoisomerase II/histidine kinase"/>
    <property type="match status" value="1"/>
</dbReference>
<dbReference type="InterPro" id="IPR003594">
    <property type="entry name" value="HATPase_dom"/>
</dbReference>
<keyword evidence="8" id="KW-0902">Two-component regulatory system</keyword>
<keyword evidence="7 11" id="KW-0067">ATP-binding</keyword>
<evidence type="ECO:0000256" key="5">
    <source>
        <dbReference type="ARBA" id="ARBA00022741"/>
    </source>
</evidence>
<evidence type="ECO:0000313" key="12">
    <source>
        <dbReference type="Proteomes" id="UP001208794"/>
    </source>
</evidence>
<proteinExistence type="predicted"/>
<feature type="transmembrane region" description="Helical" evidence="9">
    <location>
        <begin position="45"/>
        <end position="65"/>
    </location>
</feature>
<dbReference type="GO" id="GO:0005524">
    <property type="term" value="F:ATP binding"/>
    <property type="evidence" value="ECO:0007669"/>
    <property type="project" value="UniProtKB-KW"/>
</dbReference>
<dbReference type="Gene3D" id="1.10.287.130">
    <property type="match status" value="1"/>
</dbReference>
<evidence type="ECO:0000256" key="7">
    <source>
        <dbReference type="ARBA" id="ARBA00022840"/>
    </source>
</evidence>
<dbReference type="InterPro" id="IPR036097">
    <property type="entry name" value="HisK_dim/P_sf"/>
</dbReference>
<feature type="transmembrane region" description="Helical" evidence="9">
    <location>
        <begin position="71"/>
        <end position="89"/>
    </location>
</feature>
<keyword evidence="9" id="KW-1133">Transmembrane helix</keyword>
<dbReference type="Pfam" id="PF02518">
    <property type="entry name" value="HATPase_c"/>
    <property type="match status" value="1"/>
</dbReference>
<feature type="domain" description="Histidine kinase" evidence="10">
    <location>
        <begin position="264"/>
        <end position="554"/>
    </location>
</feature>
<keyword evidence="12" id="KW-1185">Reference proteome</keyword>
<evidence type="ECO:0000256" key="4">
    <source>
        <dbReference type="ARBA" id="ARBA00022679"/>
    </source>
</evidence>
<feature type="transmembrane region" description="Helical" evidence="9">
    <location>
        <begin position="137"/>
        <end position="157"/>
    </location>
</feature>
<evidence type="ECO:0000256" key="8">
    <source>
        <dbReference type="ARBA" id="ARBA00023012"/>
    </source>
</evidence>
<accession>A0ABT3M7G3</accession>
<keyword evidence="6" id="KW-0418">Kinase</keyword>
<evidence type="ECO:0000256" key="1">
    <source>
        <dbReference type="ARBA" id="ARBA00000085"/>
    </source>
</evidence>
<dbReference type="SUPFAM" id="SSF47384">
    <property type="entry name" value="Homodimeric domain of signal transducing histidine kinase"/>
    <property type="match status" value="1"/>
</dbReference>
<feature type="transmembrane region" description="Helical" evidence="9">
    <location>
        <begin position="101"/>
        <end position="125"/>
    </location>
</feature>
<gene>
    <name evidence="11" type="ORF">ND855_09270</name>
</gene>
<keyword evidence="9" id="KW-0812">Transmembrane</keyword>
<reference evidence="11 12" key="1">
    <citation type="submission" date="2022-06" db="EMBL/GenBank/DDBJ databases">
        <title>Leptospira isolates from biofilms formed at urban environments.</title>
        <authorList>
            <person name="Ribeiro P.S."/>
            <person name="Sousa T."/>
            <person name="Carvalho N."/>
            <person name="Aburjaile F."/>
            <person name="Neves F."/>
            <person name="Oliveira D."/>
            <person name="Blanco L."/>
            <person name="Lima J."/>
            <person name="Costa F."/>
            <person name="Brenig B."/>
            <person name="Soares S."/>
            <person name="Ramos R."/>
            <person name="Goes-Neto A."/>
            <person name="Matiuzzi M."/>
            <person name="Azevedo V."/>
            <person name="Ristow P."/>
        </authorList>
    </citation>
    <scope>NUCLEOTIDE SEQUENCE [LARGE SCALE GENOMIC DNA]</scope>
    <source>
        <strain evidence="11 12">VSF14</strain>
    </source>
</reference>
<dbReference type="EC" id="2.7.13.3" evidence="2"/>
<keyword evidence="5" id="KW-0547">Nucleotide-binding</keyword>
<dbReference type="PRINTS" id="PR00344">
    <property type="entry name" value="BCTRLSENSOR"/>
</dbReference>
<protein>
    <recommendedName>
        <fullName evidence="2">histidine kinase</fullName>
        <ecNumber evidence="2">2.7.13.3</ecNumber>
    </recommendedName>
</protein>
<feature type="transmembrane region" description="Helical" evidence="9">
    <location>
        <begin position="164"/>
        <end position="182"/>
    </location>
</feature>
<sequence length="556" mass="63777">MSNGSTREMLDFPNLTVCNDQTKKLMVTSSNLLEQFANQMKSKGLLILISIRMVIAWIAVIASVLNFGKPPFSIALVCAFYFLISSYHGKKFIQNERANKLSNPTIIFFLVVDYLVLLAGFYFAIVLHPQGLKALPIQNSIFFTLFFLFQLYISFFLHRTFSMVMGIVVIVGYLGGMFVAHWQGVEIDIGYQLSPQGPNRIVLVLEILKVILLFAKTVCIVKLVSFLLDILENNNQKLSEELNQRETSLIQNDRLVTLGSLASNVAHEIKNPLAGIKSMVSYLLSEEQNYLTNKDPLWYEKEKQIRWKHRTKKEKREELDVILELFPFLERQDRFYFADRCIELGIDYKSFEGISGEDKTSWDFIFLWLKYKTMENASLLITNAIDRTEKVISTFQQFSKPYADKEKSFVKIGVGIRDILILYNQYWEMNRLLITEIDDQLSTYVNEASMKLVWSHLIFNAIQATEPKTGEITVKVSTDNSERIEIRIIDNGIGIPIDLQKNIFQPFFTTKEKGEGIGLGLFICKTIITEQNGTISFVSHPGKTEFIVNLPIIKSN</sequence>
<dbReference type="InterPro" id="IPR004358">
    <property type="entry name" value="Sig_transdc_His_kin-like_C"/>
</dbReference>
<organism evidence="11 12">
    <name type="scientific">Leptospira paudalimensis</name>
    <dbReference type="NCBI Taxonomy" id="2950024"/>
    <lineage>
        <taxon>Bacteria</taxon>
        <taxon>Pseudomonadati</taxon>
        <taxon>Spirochaetota</taxon>
        <taxon>Spirochaetia</taxon>
        <taxon>Leptospirales</taxon>
        <taxon>Leptospiraceae</taxon>
        <taxon>Leptospira</taxon>
    </lineage>
</organism>
<dbReference type="PANTHER" id="PTHR43065">
    <property type="entry name" value="SENSOR HISTIDINE KINASE"/>
    <property type="match status" value="1"/>
</dbReference>
<dbReference type="EMBL" id="JAMQPR010000001">
    <property type="protein sequence ID" value="MCW7504313.1"/>
    <property type="molecule type" value="Genomic_DNA"/>
</dbReference>